<organism evidence="1">
    <name type="scientific">marine sediment metagenome</name>
    <dbReference type="NCBI Taxonomy" id="412755"/>
    <lineage>
        <taxon>unclassified sequences</taxon>
        <taxon>metagenomes</taxon>
        <taxon>ecological metagenomes</taxon>
    </lineage>
</organism>
<evidence type="ECO:0000313" key="1">
    <source>
        <dbReference type="EMBL" id="GAH66686.1"/>
    </source>
</evidence>
<accession>X1H917</accession>
<name>X1H917_9ZZZZ</name>
<sequence length="43" mass="5241">MSKKKHHINLDYKHSLIDVKKIDPSPFQVRKYFDQDKQRELGE</sequence>
<feature type="non-terminal residue" evidence="1">
    <location>
        <position position="43"/>
    </location>
</feature>
<dbReference type="EMBL" id="BARU01032057">
    <property type="protein sequence ID" value="GAH66686.1"/>
    <property type="molecule type" value="Genomic_DNA"/>
</dbReference>
<dbReference type="AlphaFoldDB" id="X1H917"/>
<comment type="caution">
    <text evidence="1">The sequence shown here is derived from an EMBL/GenBank/DDBJ whole genome shotgun (WGS) entry which is preliminary data.</text>
</comment>
<gene>
    <name evidence="1" type="ORF">S03H2_50603</name>
</gene>
<reference evidence="1" key="1">
    <citation type="journal article" date="2014" name="Front. Microbiol.">
        <title>High frequency of phylogenetically diverse reductive dehalogenase-homologous genes in deep subseafloor sedimentary metagenomes.</title>
        <authorList>
            <person name="Kawai M."/>
            <person name="Futagami T."/>
            <person name="Toyoda A."/>
            <person name="Takaki Y."/>
            <person name="Nishi S."/>
            <person name="Hori S."/>
            <person name="Arai W."/>
            <person name="Tsubouchi T."/>
            <person name="Morono Y."/>
            <person name="Uchiyama I."/>
            <person name="Ito T."/>
            <person name="Fujiyama A."/>
            <person name="Inagaki F."/>
            <person name="Takami H."/>
        </authorList>
    </citation>
    <scope>NUCLEOTIDE SEQUENCE</scope>
    <source>
        <strain evidence="1">Expedition CK06-06</strain>
    </source>
</reference>
<protein>
    <submittedName>
        <fullName evidence="1">Uncharacterized protein</fullName>
    </submittedName>
</protein>
<proteinExistence type="predicted"/>